<evidence type="ECO:0000313" key="15">
    <source>
        <dbReference type="Proteomes" id="UP000664940"/>
    </source>
</evidence>
<dbReference type="Pfam" id="PF03414">
    <property type="entry name" value="Glyco_transf_6"/>
    <property type="match status" value="1"/>
</dbReference>
<dbReference type="SUPFAM" id="SSF53448">
    <property type="entry name" value="Nucleotide-diphospho-sugar transferases"/>
    <property type="match status" value="1"/>
</dbReference>
<reference evidence="14 15" key="1">
    <citation type="journal article" date="2020" name="Nature">
        <title>Six reference-quality genomes reveal evolution of bat adaptations.</title>
        <authorList>
            <person name="Jebb D."/>
            <person name="Huang Z."/>
            <person name="Pippel M."/>
            <person name="Hughes G.M."/>
            <person name="Lavrichenko K."/>
            <person name="Devanna P."/>
            <person name="Winkler S."/>
            <person name="Jermiin L.S."/>
            <person name="Skirmuntt E.C."/>
            <person name="Katzourakis A."/>
            <person name="Burkitt-Gray L."/>
            <person name="Ray D.A."/>
            <person name="Sullivan K.A.M."/>
            <person name="Roscito J.G."/>
            <person name="Kirilenko B.M."/>
            <person name="Davalos L.M."/>
            <person name="Corthals A.P."/>
            <person name="Power M.L."/>
            <person name="Jones G."/>
            <person name="Ransome R.D."/>
            <person name="Dechmann D.K.N."/>
            <person name="Locatelli A.G."/>
            <person name="Puechmaille S.J."/>
            <person name="Fedrigo O."/>
            <person name="Jarvis E.D."/>
            <person name="Hiller M."/>
            <person name="Vernes S.C."/>
            <person name="Myers E.W."/>
            <person name="Teeling E.C."/>
        </authorList>
    </citation>
    <scope>NUCLEOTIDE SEQUENCE [LARGE SCALE GENOMIC DNA]</scope>
    <source>
        <strain evidence="14">Bat1K_MPI-CBG_1</strain>
    </source>
</reference>
<feature type="binding site" evidence="11">
    <location>
        <position position="351"/>
    </location>
    <ligand>
        <name>an alpha-L-fucosyl-(1-&gt;2)-beta-D-galactosyl derivative</name>
        <dbReference type="ChEBI" id="CHEBI:140327"/>
    </ligand>
</feature>
<evidence type="ECO:0000256" key="12">
    <source>
        <dbReference type="PIRSR" id="PIRSR605076-3"/>
    </source>
</evidence>
<comment type="cofactor">
    <cofactor evidence="12">
        <name>Mn(2+)</name>
        <dbReference type="ChEBI" id="CHEBI:29035"/>
    </cofactor>
    <text evidence="12">Binds 1 Mn(2+) ion per subunit.</text>
</comment>
<keyword evidence="12" id="KW-0479">Metal-binding</keyword>
<evidence type="ECO:0000313" key="14">
    <source>
        <dbReference type="EMBL" id="KAF6124548.1"/>
    </source>
</evidence>
<organism evidence="14 15">
    <name type="scientific">Phyllostomus discolor</name>
    <name type="common">pale spear-nosed bat</name>
    <dbReference type="NCBI Taxonomy" id="89673"/>
    <lineage>
        <taxon>Eukaryota</taxon>
        <taxon>Metazoa</taxon>
        <taxon>Chordata</taxon>
        <taxon>Craniata</taxon>
        <taxon>Vertebrata</taxon>
        <taxon>Euteleostomi</taxon>
        <taxon>Mammalia</taxon>
        <taxon>Eutheria</taxon>
        <taxon>Laurasiatheria</taxon>
        <taxon>Chiroptera</taxon>
        <taxon>Yangochiroptera</taxon>
        <taxon>Phyllostomidae</taxon>
        <taxon>Phyllostominae</taxon>
        <taxon>Phyllostomus</taxon>
    </lineage>
</organism>
<evidence type="ECO:0000256" key="6">
    <source>
        <dbReference type="ARBA" id="ARBA00022968"/>
    </source>
</evidence>
<keyword evidence="12" id="KW-0464">Manganese</keyword>
<keyword evidence="8" id="KW-0472">Membrane</keyword>
<evidence type="ECO:0000256" key="8">
    <source>
        <dbReference type="ARBA" id="ARBA00023136"/>
    </source>
</evidence>
<dbReference type="GO" id="GO:0005794">
    <property type="term" value="C:Golgi apparatus"/>
    <property type="evidence" value="ECO:0007669"/>
    <property type="project" value="TreeGrafter"/>
</dbReference>
<dbReference type="GO" id="GO:0031982">
    <property type="term" value="C:vesicle"/>
    <property type="evidence" value="ECO:0007669"/>
    <property type="project" value="TreeGrafter"/>
</dbReference>
<evidence type="ECO:0000256" key="7">
    <source>
        <dbReference type="ARBA" id="ARBA00022989"/>
    </source>
</evidence>
<dbReference type="EMBL" id="JABVXQ010000002">
    <property type="protein sequence ID" value="KAF6124548.1"/>
    <property type="molecule type" value="Genomic_DNA"/>
</dbReference>
<evidence type="ECO:0000256" key="10">
    <source>
        <dbReference type="PIRSR" id="PIRSR605076-1"/>
    </source>
</evidence>
<keyword evidence="9" id="KW-0325">Glycoprotein</keyword>
<evidence type="ECO:0000256" key="9">
    <source>
        <dbReference type="ARBA" id="ARBA00023180"/>
    </source>
</evidence>
<dbReference type="GO" id="GO:0016758">
    <property type="term" value="F:hexosyltransferase activity"/>
    <property type="evidence" value="ECO:0007669"/>
    <property type="project" value="InterPro"/>
</dbReference>
<evidence type="ECO:0000256" key="3">
    <source>
        <dbReference type="ARBA" id="ARBA00022676"/>
    </source>
</evidence>
<dbReference type="GO" id="GO:0046872">
    <property type="term" value="F:metal ion binding"/>
    <property type="evidence" value="ECO:0007669"/>
    <property type="project" value="UniProtKB-KW"/>
</dbReference>
<feature type="binding site" evidence="11">
    <location>
        <position position="374"/>
    </location>
    <ligand>
        <name>an alpha-L-fucosyl-(1-&gt;2)-beta-D-galactosyl derivative</name>
        <dbReference type="ChEBI" id="CHEBI:140327"/>
    </ligand>
</feature>
<feature type="binding site" evidence="12">
    <location>
        <position position="263"/>
    </location>
    <ligand>
        <name>Mn(2+)</name>
        <dbReference type="ChEBI" id="CHEBI:29035"/>
    </ligand>
</feature>
<evidence type="ECO:0000256" key="11">
    <source>
        <dbReference type="PIRSR" id="PIRSR605076-2"/>
    </source>
</evidence>
<evidence type="ECO:0000256" key="13">
    <source>
        <dbReference type="SAM" id="MobiDB-lite"/>
    </source>
</evidence>
<evidence type="ECO:0000256" key="1">
    <source>
        <dbReference type="ARBA" id="ARBA00004606"/>
    </source>
</evidence>
<keyword evidence="5" id="KW-0812">Transmembrane</keyword>
<feature type="binding site" evidence="11">
    <location>
        <position position="283"/>
    </location>
    <ligand>
        <name>an alpha-L-fucosyl-(1-&gt;2)-beta-D-galactosyl derivative</name>
        <dbReference type="ChEBI" id="CHEBI:140327"/>
    </ligand>
</feature>
<comment type="similarity">
    <text evidence="2">Belongs to the glycosyltransferase 6 family.</text>
</comment>
<evidence type="ECO:0000256" key="5">
    <source>
        <dbReference type="ARBA" id="ARBA00022692"/>
    </source>
</evidence>
<dbReference type="FunFam" id="3.90.550.10:FF:000022">
    <property type="entry name" value="Histo-blood group ABO system transferase"/>
    <property type="match status" value="1"/>
</dbReference>
<keyword evidence="3" id="KW-0328">Glycosyltransferase</keyword>
<dbReference type="GO" id="GO:0005975">
    <property type="term" value="P:carbohydrate metabolic process"/>
    <property type="evidence" value="ECO:0007669"/>
    <property type="project" value="InterPro"/>
</dbReference>
<dbReference type="PANTHER" id="PTHR10462">
    <property type="entry name" value="GLYCOSYLTRANSFERASE-RELATED"/>
    <property type="match status" value="1"/>
</dbReference>
<gene>
    <name evidence="14" type="ORF">HJG60_005654</name>
</gene>
<keyword evidence="6" id="KW-0735">Signal-anchor</keyword>
<comment type="subcellular location">
    <subcellularLocation>
        <location evidence="1">Membrane</location>
        <topology evidence="1">Single-pass type II membrane protein</topology>
    </subcellularLocation>
</comment>
<dbReference type="GO" id="GO:0016020">
    <property type="term" value="C:membrane"/>
    <property type="evidence" value="ECO:0007669"/>
    <property type="project" value="UniProtKB-SubCell"/>
</dbReference>
<dbReference type="PANTHER" id="PTHR10462:SF27">
    <property type="entry name" value="GLYCOSYLTRANSFERASE 6 DOMAIN-CONTAINING PROTEIN 1-RELATED"/>
    <property type="match status" value="1"/>
</dbReference>
<sequence length="396" mass="44574">MHSGLLLAGGLQPSRQRAPSGPHPPRSGQLSPLQAAPPTPNLGWTGPLRSQKPLPAPALGSTLAPPCRCPQGRGGGLCVQSWNRSQEARRAAGLGRYSRTVVYVLTRFPSARRHREGELRLSDWFHPRRRPDVVTTTGWLAPVVWEGTFDRRALQRHYGTQNLTVGLAVFAPGRTAYQHLERFLRSANKHFLAGHRVVFYVMVDDWYELPPLQPAPLHTFRVLTIRQDIWWPDFNVLRMKNLGDYILSHIQGEVDFLFSMSVDHVFQGDVGAEILGPEVAQLHAWWYFKGGRNLPYERRPGSAACIPFGEGDYFYDGALVGGTPSHVLDLVEAYLTGMAHDLKRGLNSTYERHLNKYYFLHKPAKLLSPEYSWDAAFPPPLQVQRAKVLQLAKRGL</sequence>
<feature type="region of interest" description="Disordered" evidence="13">
    <location>
        <begin position="1"/>
        <end position="59"/>
    </location>
</feature>
<name>A0A834B1T8_9CHIR</name>
<evidence type="ECO:0000256" key="2">
    <source>
        <dbReference type="ARBA" id="ARBA00010413"/>
    </source>
</evidence>
<dbReference type="InterPro" id="IPR029044">
    <property type="entry name" value="Nucleotide-diphossugar_trans"/>
</dbReference>
<feature type="active site" description="Nucleophile" evidence="10">
    <location>
        <position position="351"/>
    </location>
</feature>
<dbReference type="InterPro" id="IPR005076">
    <property type="entry name" value="Glyco_trans_6"/>
</dbReference>
<dbReference type="Proteomes" id="UP000664940">
    <property type="component" value="Unassembled WGS sequence"/>
</dbReference>
<dbReference type="Gene3D" id="3.90.550.10">
    <property type="entry name" value="Spore Coat Polysaccharide Biosynthesis Protein SpsA, Chain A"/>
    <property type="match status" value="1"/>
</dbReference>
<keyword evidence="7" id="KW-1133">Transmembrane helix</keyword>
<dbReference type="AlphaFoldDB" id="A0A834B1T8"/>
<comment type="caution">
    <text evidence="14">The sequence shown here is derived from an EMBL/GenBank/DDBJ whole genome shotgun (WGS) entry which is preliminary data.</text>
</comment>
<accession>A0A834B1T8</accession>
<keyword evidence="4 14" id="KW-0808">Transferase</keyword>
<proteinExistence type="inferred from homology"/>
<protein>
    <submittedName>
        <fullName evidence="14">Glycosyltransferase 6 domain containing 1</fullName>
    </submittedName>
</protein>
<evidence type="ECO:0000256" key="4">
    <source>
        <dbReference type="ARBA" id="ARBA00022679"/>
    </source>
</evidence>